<evidence type="ECO:0000313" key="1">
    <source>
        <dbReference type="EMBL" id="MBD2844903.1"/>
    </source>
</evidence>
<dbReference type="Pfam" id="PF06569">
    <property type="entry name" value="DUF1128"/>
    <property type="match status" value="1"/>
</dbReference>
<organism evidence="1 2">
    <name type="scientific">Paenibacillus sabuli</name>
    <dbReference type="NCBI Taxonomy" id="2772509"/>
    <lineage>
        <taxon>Bacteria</taxon>
        <taxon>Bacillati</taxon>
        <taxon>Bacillota</taxon>
        <taxon>Bacilli</taxon>
        <taxon>Bacillales</taxon>
        <taxon>Paenibacillaceae</taxon>
        <taxon>Paenibacillus</taxon>
    </lineage>
</organism>
<evidence type="ECO:0000313" key="2">
    <source>
        <dbReference type="Proteomes" id="UP000621560"/>
    </source>
</evidence>
<dbReference type="EMBL" id="JACXIZ010000013">
    <property type="protein sequence ID" value="MBD2844903.1"/>
    <property type="molecule type" value="Genomic_DNA"/>
</dbReference>
<name>A0A927BQJ5_9BACL</name>
<sequence>MHNLEEPNRENLEYMIDSIKTKLRMASGAAMQPSHFQLDQYEDVKDLYDHVAGKQNFSISEVEALVSELGRLRTSAT</sequence>
<protein>
    <submittedName>
        <fullName evidence="1">DUF1128 domain-containing protein</fullName>
    </submittedName>
</protein>
<keyword evidence="2" id="KW-1185">Reference proteome</keyword>
<proteinExistence type="predicted"/>
<accession>A0A927BQJ5</accession>
<reference evidence="1" key="1">
    <citation type="submission" date="2020-09" db="EMBL/GenBank/DDBJ databases">
        <title>A novel bacterium of genus Paenibacillus, isolated from South China Sea.</title>
        <authorList>
            <person name="Huang H."/>
            <person name="Mo K."/>
            <person name="Hu Y."/>
        </authorList>
    </citation>
    <scope>NUCLEOTIDE SEQUENCE</scope>
    <source>
        <strain evidence="1">IB182496</strain>
    </source>
</reference>
<dbReference type="RefSeq" id="WP_190916007.1">
    <property type="nucleotide sequence ID" value="NZ_JACXIZ010000013.1"/>
</dbReference>
<comment type="caution">
    <text evidence="1">The sequence shown here is derived from an EMBL/GenBank/DDBJ whole genome shotgun (WGS) entry which is preliminary data.</text>
</comment>
<gene>
    <name evidence="1" type="ORF">IDH44_06860</name>
</gene>
<dbReference type="Proteomes" id="UP000621560">
    <property type="component" value="Unassembled WGS sequence"/>
</dbReference>
<dbReference type="AlphaFoldDB" id="A0A927BQJ5"/>
<dbReference type="InterPro" id="IPR009507">
    <property type="entry name" value="UPF0435"/>
</dbReference>